<dbReference type="Pfam" id="PF09172">
    <property type="entry name" value="Vit_open_b-sht"/>
    <property type="match status" value="1"/>
</dbReference>
<feature type="non-terminal residue" evidence="2">
    <location>
        <position position="1"/>
    </location>
</feature>
<organism evidence="2">
    <name type="scientific">Homalodisca liturata</name>
    <dbReference type="NCBI Taxonomy" id="320908"/>
    <lineage>
        <taxon>Eukaryota</taxon>
        <taxon>Metazoa</taxon>
        <taxon>Ecdysozoa</taxon>
        <taxon>Arthropoda</taxon>
        <taxon>Hexapoda</taxon>
        <taxon>Insecta</taxon>
        <taxon>Pterygota</taxon>
        <taxon>Neoptera</taxon>
        <taxon>Paraneoptera</taxon>
        <taxon>Hemiptera</taxon>
        <taxon>Auchenorrhyncha</taxon>
        <taxon>Membracoidea</taxon>
        <taxon>Cicadellidae</taxon>
        <taxon>Cicadellinae</taxon>
        <taxon>Proconiini</taxon>
        <taxon>Homalodisca</taxon>
    </lineage>
</organism>
<dbReference type="EMBL" id="GECU01026299">
    <property type="protein sequence ID" value="JAS81407.1"/>
    <property type="molecule type" value="Transcribed_RNA"/>
</dbReference>
<feature type="non-terminal residue" evidence="2">
    <location>
        <position position="151"/>
    </location>
</feature>
<dbReference type="GO" id="GO:0005319">
    <property type="term" value="F:lipid transporter activity"/>
    <property type="evidence" value="ECO:0007669"/>
    <property type="project" value="InterPro"/>
</dbReference>
<gene>
    <name evidence="2" type="ORF">g.6227</name>
</gene>
<dbReference type="InterPro" id="IPR015255">
    <property type="entry name" value="Vitellinogen_open_b-sht"/>
</dbReference>
<accession>A0A1B6I3A7</accession>
<reference evidence="2" key="1">
    <citation type="submission" date="2015-11" db="EMBL/GenBank/DDBJ databases">
        <title>De novo transcriptome assembly of four potential Pierce s Disease insect vectors from Arizona vineyards.</title>
        <authorList>
            <person name="Tassone E.E."/>
        </authorList>
    </citation>
    <scope>NUCLEOTIDE SEQUENCE</scope>
</reference>
<dbReference type="AlphaFoldDB" id="A0A1B6I3A7"/>
<sequence length="151" mass="17739">KYHSRFSSLRPTSAKLTEWYFEKYFGHRGILKSKGSELVDEYADEAEKVVNKTLERNKRSINKQQTLAAIEKIHLGPDYEDRHTNIDLSLKLFGSDIAWMNYHHDKFDFEGMKKKLYGKKDEFMDNSKNMDIDYKKARTFLDAGLTYPTGL</sequence>
<proteinExistence type="predicted"/>
<feature type="domain" description="Vitellinogen open beta-sheet" evidence="1">
    <location>
        <begin position="19"/>
        <end position="151"/>
    </location>
</feature>
<name>A0A1B6I3A7_9HEMI</name>
<evidence type="ECO:0000259" key="1">
    <source>
        <dbReference type="Pfam" id="PF09172"/>
    </source>
</evidence>
<protein>
    <recommendedName>
        <fullName evidence="1">Vitellinogen open beta-sheet domain-containing protein</fullName>
    </recommendedName>
</protein>
<evidence type="ECO:0000313" key="2">
    <source>
        <dbReference type="EMBL" id="JAS81407.1"/>
    </source>
</evidence>